<evidence type="ECO:0000313" key="3">
    <source>
        <dbReference type="Proteomes" id="UP000054703"/>
    </source>
</evidence>
<gene>
    <name evidence="2" type="ORF">Lsan_3539</name>
</gene>
<sequence>MNRYITYCFLILWGISISCFAAPVDLNGNYWQCTTHDATNTFWTSKNIYQKIALNFSYAQCKKNSRLPATCRTSKANCENFVAGVNVMPMWECTAFDKESFAWTSNRYPHREDAALAAQAYCKQKSPIPETCYINLITCMNKQAL</sequence>
<dbReference type="RefSeq" id="WP_058515459.1">
    <property type="nucleotide sequence ID" value="NZ_CAAAIH010000015.1"/>
</dbReference>
<proteinExistence type="predicted"/>
<evidence type="ECO:0000313" key="2">
    <source>
        <dbReference type="EMBL" id="KTD53129.1"/>
    </source>
</evidence>
<feature type="chain" id="PRO_5006917396" description="DUF4189 domain-containing protein" evidence="1">
    <location>
        <begin position="22"/>
        <end position="145"/>
    </location>
</feature>
<organism evidence="2 3">
    <name type="scientific">Legionella santicrucis</name>
    <dbReference type="NCBI Taxonomy" id="45074"/>
    <lineage>
        <taxon>Bacteria</taxon>
        <taxon>Pseudomonadati</taxon>
        <taxon>Pseudomonadota</taxon>
        <taxon>Gammaproteobacteria</taxon>
        <taxon>Legionellales</taxon>
        <taxon>Legionellaceae</taxon>
        <taxon>Legionella</taxon>
    </lineage>
</organism>
<evidence type="ECO:0000256" key="1">
    <source>
        <dbReference type="SAM" id="SignalP"/>
    </source>
</evidence>
<keyword evidence="3" id="KW-1185">Reference proteome</keyword>
<protein>
    <recommendedName>
        <fullName evidence="4">DUF4189 domain-containing protein</fullName>
    </recommendedName>
</protein>
<comment type="caution">
    <text evidence="2">The sequence shown here is derived from an EMBL/GenBank/DDBJ whole genome shotgun (WGS) entry which is preliminary data.</text>
</comment>
<dbReference type="PATRIC" id="fig|45074.5.peg.3807"/>
<dbReference type="PROSITE" id="PS51257">
    <property type="entry name" value="PROKAR_LIPOPROTEIN"/>
    <property type="match status" value="1"/>
</dbReference>
<name>A0A0W0Y7Z6_9GAMM</name>
<feature type="signal peptide" evidence="1">
    <location>
        <begin position="1"/>
        <end position="21"/>
    </location>
</feature>
<dbReference type="STRING" id="45074.Lsan_3539"/>
<dbReference type="Proteomes" id="UP000054703">
    <property type="component" value="Unassembled WGS sequence"/>
</dbReference>
<reference evidence="2 3" key="1">
    <citation type="submission" date="2015-11" db="EMBL/GenBank/DDBJ databases">
        <title>Genomic analysis of 38 Legionella species identifies large and diverse effector repertoires.</title>
        <authorList>
            <person name="Burstein D."/>
            <person name="Amaro F."/>
            <person name="Zusman T."/>
            <person name="Lifshitz Z."/>
            <person name="Cohen O."/>
            <person name="Gilbert J.A."/>
            <person name="Pupko T."/>
            <person name="Shuman H.A."/>
            <person name="Segal G."/>
        </authorList>
    </citation>
    <scope>NUCLEOTIDE SEQUENCE [LARGE SCALE GENOMIC DNA]</scope>
    <source>
        <strain evidence="2 3">SC-63-C7</strain>
    </source>
</reference>
<dbReference type="OrthoDB" id="5652118at2"/>
<dbReference type="AlphaFoldDB" id="A0A0W0Y7Z6"/>
<evidence type="ECO:0008006" key="4">
    <source>
        <dbReference type="Google" id="ProtNLM"/>
    </source>
</evidence>
<accession>A0A0W0Y7Z6</accession>
<keyword evidence="1" id="KW-0732">Signal</keyword>
<dbReference type="EMBL" id="LNYU01000091">
    <property type="protein sequence ID" value="KTD53129.1"/>
    <property type="molecule type" value="Genomic_DNA"/>
</dbReference>